<gene>
    <name evidence="8" type="primary">Vigan.03G058200</name>
    <name evidence="8" type="ORF">VIGAN_03058200</name>
</gene>
<organism evidence="8 9">
    <name type="scientific">Vigna angularis var. angularis</name>
    <dbReference type="NCBI Taxonomy" id="157739"/>
    <lineage>
        <taxon>Eukaryota</taxon>
        <taxon>Viridiplantae</taxon>
        <taxon>Streptophyta</taxon>
        <taxon>Embryophyta</taxon>
        <taxon>Tracheophyta</taxon>
        <taxon>Spermatophyta</taxon>
        <taxon>Magnoliopsida</taxon>
        <taxon>eudicotyledons</taxon>
        <taxon>Gunneridae</taxon>
        <taxon>Pentapetalae</taxon>
        <taxon>rosids</taxon>
        <taxon>fabids</taxon>
        <taxon>Fabales</taxon>
        <taxon>Fabaceae</taxon>
        <taxon>Papilionoideae</taxon>
        <taxon>50 kb inversion clade</taxon>
        <taxon>NPAAA clade</taxon>
        <taxon>indigoferoid/millettioid clade</taxon>
        <taxon>Phaseoleae</taxon>
        <taxon>Vigna</taxon>
    </lineage>
</organism>
<reference evidence="8 9" key="1">
    <citation type="journal article" date="2015" name="Sci. Rep.">
        <title>The power of single molecule real-time sequencing technology in the de novo assembly of a eukaryotic genome.</title>
        <authorList>
            <person name="Sakai H."/>
            <person name="Naito K."/>
            <person name="Ogiso-Tanaka E."/>
            <person name="Takahashi Y."/>
            <person name="Iseki K."/>
            <person name="Muto C."/>
            <person name="Satou K."/>
            <person name="Teruya K."/>
            <person name="Shiroma A."/>
            <person name="Shimoji M."/>
            <person name="Hirano T."/>
            <person name="Itoh T."/>
            <person name="Kaga A."/>
            <person name="Tomooka N."/>
        </authorList>
    </citation>
    <scope>NUCLEOTIDE SEQUENCE [LARGE SCALE GENOMIC DNA]</scope>
    <source>
        <strain evidence="9">cv. Shumari</strain>
    </source>
</reference>
<dbReference type="InterPro" id="IPR032675">
    <property type="entry name" value="LRR_dom_sf"/>
</dbReference>
<name>A0A0S3RK24_PHAAN</name>
<dbReference type="InterPro" id="IPR046956">
    <property type="entry name" value="RLP23-like"/>
</dbReference>
<sequence>MGSTFVLHDLSMWDGVTCDIRSGYVIGLNFYCNDLRGELLGPNSSIFSLRHLQQLTLHFNDFSGSSIHSTIGDLVNLRHLDLLNSGMTGDVPSTISHLSKLEYLFIGSIDSLPNDPIKYSRMRLDDYTWNRLIHNATNLRAIFLEKVNMSSVGESSLSLLTNLSSSLVSLVLLDTQIQGKLPINILKLPILQQIDLSLNKNLRVEVPKSNWTTPLRILSLSGTAFSGYNFDGFIPPSLFNLTQLSVG</sequence>
<evidence type="ECO:0000313" key="8">
    <source>
        <dbReference type="EMBL" id="BAT80952.1"/>
    </source>
</evidence>
<dbReference type="PANTHER" id="PTHR48061:SF50">
    <property type="entry name" value="LEUCINE-RICH REPEAT-CONTAINING N-TERMINAL PLANT-TYPE DOMAIN-CONTAINING PROTEIN"/>
    <property type="match status" value="1"/>
</dbReference>
<dbReference type="Gene3D" id="3.80.10.10">
    <property type="entry name" value="Ribonuclease Inhibitor"/>
    <property type="match status" value="2"/>
</dbReference>
<evidence type="ECO:0000256" key="6">
    <source>
        <dbReference type="ARBA" id="ARBA00023170"/>
    </source>
</evidence>
<evidence type="ECO:0000256" key="2">
    <source>
        <dbReference type="ARBA" id="ARBA00022692"/>
    </source>
</evidence>
<dbReference type="SUPFAM" id="SSF52058">
    <property type="entry name" value="L domain-like"/>
    <property type="match status" value="1"/>
</dbReference>
<dbReference type="EMBL" id="AP015036">
    <property type="protein sequence ID" value="BAT80952.1"/>
    <property type="molecule type" value="Genomic_DNA"/>
</dbReference>
<dbReference type="AlphaFoldDB" id="A0A0S3RK24"/>
<keyword evidence="3" id="KW-0732">Signal</keyword>
<evidence type="ECO:0000313" key="9">
    <source>
        <dbReference type="Proteomes" id="UP000291084"/>
    </source>
</evidence>
<evidence type="ECO:0000256" key="5">
    <source>
        <dbReference type="ARBA" id="ARBA00023136"/>
    </source>
</evidence>
<accession>A0A0S3RK24</accession>
<keyword evidence="7" id="KW-0325">Glycoprotein</keyword>
<dbReference type="GO" id="GO:0016020">
    <property type="term" value="C:membrane"/>
    <property type="evidence" value="ECO:0007669"/>
    <property type="project" value="UniProtKB-SubCell"/>
</dbReference>
<dbReference type="PANTHER" id="PTHR48061">
    <property type="entry name" value="LEUCINE-RICH REPEAT RECEPTOR PROTEIN KINASE EMS1-LIKE-RELATED"/>
    <property type="match status" value="1"/>
</dbReference>
<dbReference type="OrthoDB" id="1305316at2759"/>
<keyword evidence="6" id="KW-0675">Receptor</keyword>
<protein>
    <recommendedName>
        <fullName evidence="10">Leucine-rich repeat-containing N-terminal plant-type domain-containing protein</fullName>
    </recommendedName>
</protein>
<keyword evidence="2" id="KW-0812">Transmembrane</keyword>
<evidence type="ECO:0008006" key="10">
    <source>
        <dbReference type="Google" id="ProtNLM"/>
    </source>
</evidence>
<keyword evidence="4" id="KW-1133">Transmembrane helix</keyword>
<keyword evidence="9" id="KW-1185">Reference proteome</keyword>
<dbReference type="Proteomes" id="UP000291084">
    <property type="component" value="Chromosome 3"/>
</dbReference>
<evidence type="ECO:0000256" key="7">
    <source>
        <dbReference type="ARBA" id="ARBA00023180"/>
    </source>
</evidence>
<keyword evidence="5" id="KW-0472">Membrane</keyword>
<evidence type="ECO:0000256" key="3">
    <source>
        <dbReference type="ARBA" id="ARBA00022729"/>
    </source>
</evidence>
<evidence type="ECO:0000256" key="4">
    <source>
        <dbReference type="ARBA" id="ARBA00022989"/>
    </source>
</evidence>
<evidence type="ECO:0000256" key="1">
    <source>
        <dbReference type="ARBA" id="ARBA00004479"/>
    </source>
</evidence>
<comment type="subcellular location">
    <subcellularLocation>
        <location evidence="1">Membrane</location>
        <topology evidence="1">Single-pass type I membrane protein</topology>
    </subcellularLocation>
</comment>
<proteinExistence type="predicted"/>